<gene>
    <name evidence="2" type="ORF">PVAG01_05321</name>
</gene>
<feature type="region of interest" description="Disordered" evidence="1">
    <location>
        <begin position="251"/>
        <end position="298"/>
    </location>
</feature>
<keyword evidence="3" id="KW-1185">Reference proteome</keyword>
<name>A0ABR4PJR5_9HELO</name>
<evidence type="ECO:0000313" key="3">
    <source>
        <dbReference type="Proteomes" id="UP001629113"/>
    </source>
</evidence>
<evidence type="ECO:0000256" key="1">
    <source>
        <dbReference type="SAM" id="MobiDB-lite"/>
    </source>
</evidence>
<feature type="compositionally biased region" description="Polar residues" evidence="1">
    <location>
        <begin position="16"/>
        <end position="29"/>
    </location>
</feature>
<sequence length="597" mass="63612">MAGLRSFAWPHLVPAKSSQADHSTPNSKASSDKDATDESEFTAGDPCIARRFSYGDQPRIPSIRTLPSRPELHSRASSPAITFTSTEPTPNRTQNPLVDSDDVSHDQIHHKGLQRRQSFRPALSPPLPPTTRIGLDRPMDIERVPYLSETLPSDRSSKLLRSQFVDDLDRRMSAVLAAVDRQNNSISPGDNTSVSLDVFKVEVLAPSPSRLSEDFDPDMPSPSSGFLDPSGHFVSITSRMPGFWSRSPEEALNLSRARRPGSSRTTSYDGSDNPRMTVVLPTPPSSDENGDPTSPTSASRLIISADDYFGPTLANANIAVPNESPAIMYTAPQTPMGISSRLLQSNYSFDGPGINPGSSRPSIKDFAMLHSSPAVLTRLRVLSPVAGNADSEERIASLHERDDQQQTQLDGIPYKSKLLPTALEGSPASNHSMVGPAPQTPLPDPAPEKGPMSDTTVVPITNDSLPSPVISTISEAPKVSRASQITELPMVPEVPAVPDIPGASNVPGVPNLSGAVGSIPATPGKEDKLHLGGRSKVIVKKLVRQCRKIVLQEPILGICLGSQLAKPTAVALRQLSKGLPLEPVADAAGASSIPAPV</sequence>
<dbReference type="EMBL" id="JBFCZG010000004">
    <property type="protein sequence ID" value="KAL3423573.1"/>
    <property type="molecule type" value="Genomic_DNA"/>
</dbReference>
<organism evidence="2 3">
    <name type="scientific">Phlyctema vagabunda</name>
    <dbReference type="NCBI Taxonomy" id="108571"/>
    <lineage>
        <taxon>Eukaryota</taxon>
        <taxon>Fungi</taxon>
        <taxon>Dikarya</taxon>
        <taxon>Ascomycota</taxon>
        <taxon>Pezizomycotina</taxon>
        <taxon>Leotiomycetes</taxon>
        <taxon>Helotiales</taxon>
        <taxon>Dermateaceae</taxon>
        <taxon>Phlyctema</taxon>
    </lineage>
</organism>
<reference evidence="2 3" key="1">
    <citation type="submission" date="2024-06" db="EMBL/GenBank/DDBJ databases">
        <title>Complete genome of Phlyctema vagabunda strain 19-DSS-EL-015.</title>
        <authorList>
            <person name="Fiorenzani C."/>
        </authorList>
    </citation>
    <scope>NUCLEOTIDE SEQUENCE [LARGE SCALE GENOMIC DNA]</scope>
    <source>
        <strain evidence="2 3">19-DSS-EL-015</strain>
    </source>
</reference>
<dbReference type="Proteomes" id="UP001629113">
    <property type="component" value="Unassembled WGS sequence"/>
</dbReference>
<proteinExistence type="predicted"/>
<comment type="caution">
    <text evidence="2">The sequence shown here is derived from an EMBL/GenBank/DDBJ whole genome shotgun (WGS) entry which is preliminary data.</text>
</comment>
<feature type="region of interest" description="Disordered" evidence="1">
    <location>
        <begin position="421"/>
        <end position="452"/>
    </location>
</feature>
<evidence type="ECO:0000313" key="2">
    <source>
        <dbReference type="EMBL" id="KAL3423573.1"/>
    </source>
</evidence>
<feature type="compositionally biased region" description="Polar residues" evidence="1">
    <location>
        <begin position="75"/>
        <end position="97"/>
    </location>
</feature>
<feature type="region of interest" description="Disordered" evidence="1">
    <location>
        <begin position="1"/>
        <end position="135"/>
    </location>
</feature>
<protein>
    <submittedName>
        <fullName evidence="2">Uncharacterized protein</fullName>
    </submittedName>
</protein>
<feature type="compositionally biased region" description="Polar residues" evidence="1">
    <location>
        <begin position="285"/>
        <end position="298"/>
    </location>
</feature>
<accession>A0ABR4PJR5</accession>